<name>A0ABU8EU90_9GAMM</name>
<evidence type="ECO:0000313" key="3">
    <source>
        <dbReference type="Proteomes" id="UP001382455"/>
    </source>
</evidence>
<reference evidence="2 3" key="1">
    <citation type="submission" date="2023-12" db="EMBL/GenBank/DDBJ databases">
        <title>Friends and Foes: Symbiotic and Algicidal bacterial influence on Karenia brevis blooms.</title>
        <authorList>
            <person name="Fei C."/>
            <person name="Mohamed A.R."/>
            <person name="Booker A."/>
            <person name="Arshad M."/>
            <person name="Klass S."/>
            <person name="Ahn S."/>
            <person name="Gilbert P.M."/>
            <person name="Heil C.A."/>
            <person name="Martinez J.M."/>
            <person name="Amin S.A."/>
        </authorList>
    </citation>
    <scope>NUCLEOTIDE SEQUENCE [LARGE SCALE GENOMIC DNA]</scope>
    <source>
        <strain evidence="2 3">CE15</strain>
    </source>
</reference>
<dbReference type="Proteomes" id="UP001382455">
    <property type="component" value="Unassembled WGS sequence"/>
</dbReference>
<keyword evidence="3" id="KW-1185">Reference proteome</keyword>
<feature type="signal peptide" evidence="1">
    <location>
        <begin position="1"/>
        <end position="18"/>
    </location>
</feature>
<organism evidence="2 3">
    <name type="scientific">Pseudoalteromonas spongiae</name>
    <dbReference type="NCBI Taxonomy" id="298657"/>
    <lineage>
        <taxon>Bacteria</taxon>
        <taxon>Pseudomonadati</taxon>
        <taxon>Pseudomonadota</taxon>
        <taxon>Gammaproteobacteria</taxon>
        <taxon>Alteromonadales</taxon>
        <taxon>Pseudoalteromonadaceae</taxon>
        <taxon>Pseudoalteromonas</taxon>
    </lineage>
</organism>
<proteinExistence type="predicted"/>
<evidence type="ECO:0000313" key="2">
    <source>
        <dbReference type="EMBL" id="MEI4550534.1"/>
    </source>
</evidence>
<keyword evidence="1" id="KW-0732">Signal</keyword>
<evidence type="ECO:0000256" key="1">
    <source>
        <dbReference type="SAM" id="SignalP"/>
    </source>
</evidence>
<accession>A0ABU8EU90</accession>
<dbReference type="Pfam" id="PF11231">
    <property type="entry name" value="DUF3034"/>
    <property type="match status" value="1"/>
</dbReference>
<dbReference type="InterPro" id="IPR021393">
    <property type="entry name" value="DUF3034"/>
</dbReference>
<dbReference type="EMBL" id="JBAWKS010000001">
    <property type="protein sequence ID" value="MEI4550534.1"/>
    <property type="molecule type" value="Genomic_DNA"/>
</dbReference>
<feature type="chain" id="PRO_5045649591" evidence="1">
    <location>
        <begin position="19"/>
        <end position="273"/>
    </location>
</feature>
<dbReference type="PROSITE" id="PS51257">
    <property type="entry name" value="PROKAR_LIPOPROTEIN"/>
    <property type="match status" value="1"/>
</dbReference>
<protein>
    <submittedName>
        <fullName evidence="2">DUF3034 family protein</fullName>
    </submittedName>
</protein>
<dbReference type="RefSeq" id="WP_336435690.1">
    <property type="nucleotide sequence ID" value="NZ_JBAWKS010000001.1"/>
</dbReference>
<sequence>MSKIISFILLLIATSCYGNGKLLATPGVSQIEGAAGGGLVPWAQLAGYASEDEVSISGYCTQANVDDFELSTCGVQGNLYDRIELSYTAQRFDVLPLATTLEQSIYGAKVKLYGDLVYSRYPQVSFGMQHKRLETADIAFALGAKDDSATDFYLAASKLHLGAVAGYNLLWNATVRHTRANEIGLLGFGGPQQKSHVQFEASAAILVNKHLAIGTEYRQKPDNLGLKEDDWHDVFVAWFPNKNISVTAAYINLGTIAGIEKQRGWYLSLTGYY</sequence>
<gene>
    <name evidence="2" type="ORF">WAE96_12765</name>
</gene>
<comment type="caution">
    <text evidence="2">The sequence shown here is derived from an EMBL/GenBank/DDBJ whole genome shotgun (WGS) entry which is preliminary data.</text>
</comment>